<evidence type="ECO:0000313" key="9">
    <source>
        <dbReference type="Proteomes" id="UP000481852"/>
    </source>
</evidence>
<keyword evidence="5 6" id="KW-0472">Membrane</keyword>
<evidence type="ECO:0000256" key="6">
    <source>
        <dbReference type="SAM" id="Phobius"/>
    </source>
</evidence>
<dbReference type="GO" id="GO:0005524">
    <property type="term" value="F:ATP binding"/>
    <property type="evidence" value="ECO:0007669"/>
    <property type="project" value="InterPro"/>
</dbReference>
<evidence type="ECO:0000259" key="7">
    <source>
        <dbReference type="Pfam" id="PF00122"/>
    </source>
</evidence>
<evidence type="ECO:0000256" key="3">
    <source>
        <dbReference type="ARBA" id="ARBA00022967"/>
    </source>
</evidence>
<dbReference type="InterPro" id="IPR001757">
    <property type="entry name" value="P_typ_ATPase"/>
</dbReference>
<keyword evidence="2 6" id="KW-0812">Transmembrane</keyword>
<dbReference type="Proteomes" id="UP000481852">
    <property type="component" value="Unassembled WGS sequence"/>
</dbReference>
<reference evidence="8 9" key="1">
    <citation type="submission" date="2019-08" db="EMBL/GenBank/DDBJ databases">
        <title>In-depth cultivation of the pig gut microbiome towards novel bacterial diversity and tailored functional studies.</title>
        <authorList>
            <person name="Wylensek D."/>
            <person name="Hitch T.C.A."/>
            <person name="Clavel T."/>
        </authorList>
    </citation>
    <scope>NUCLEOTIDE SEQUENCE [LARGE SCALE GENOMIC DNA]</scope>
    <source>
        <strain evidence="8 9">Oil+RF-744-WCA-WT-11</strain>
    </source>
</reference>
<keyword evidence="4 6" id="KW-1133">Transmembrane helix</keyword>
<dbReference type="NCBIfam" id="TIGR01494">
    <property type="entry name" value="ATPase_P-type"/>
    <property type="match status" value="2"/>
</dbReference>
<protein>
    <submittedName>
        <fullName evidence="8">HAD-IC family P-type ATPase</fullName>
    </submittedName>
</protein>
<dbReference type="SUPFAM" id="SSF56784">
    <property type="entry name" value="HAD-like"/>
    <property type="match status" value="1"/>
</dbReference>
<dbReference type="InterPro" id="IPR023214">
    <property type="entry name" value="HAD_sf"/>
</dbReference>
<dbReference type="PRINTS" id="PR00119">
    <property type="entry name" value="CATATPASE"/>
</dbReference>
<feature type="transmembrane region" description="Helical" evidence="6">
    <location>
        <begin position="44"/>
        <end position="62"/>
    </location>
</feature>
<keyword evidence="9" id="KW-1185">Reference proteome</keyword>
<feature type="transmembrane region" description="Helical" evidence="6">
    <location>
        <begin position="607"/>
        <end position="628"/>
    </location>
</feature>
<evidence type="ECO:0000256" key="2">
    <source>
        <dbReference type="ARBA" id="ARBA00022692"/>
    </source>
</evidence>
<dbReference type="Pfam" id="PF00702">
    <property type="entry name" value="Hydrolase"/>
    <property type="match status" value="1"/>
</dbReference>
<sequence>MAENQKTGRGLTSAEAEQLLLSGQGNELPQEGTGSVKSIVISNVFTYFNGIFLLLAILLIIARSYKSLTFLPIIIANTALGIAQQLYAKKVLDKLALLDVSEYTVIRDGKNVKVPSGKLVLGDVIRLESGQQIPADAVVVSGYAGVNESLLTGEADEIQKSEGSELKSGSFVASGRLLAKLTHVGKDSYAAQLTEKAREAKEAPSEMIHDVEMIILIAGILVIPVGGLLLYQGMAVNGHPFHVAVPSMVSAVTGMIPEGLYLLVTVALAMSAARLALGKVMLHDMHSIETLARVDVLCVDKTGTITSNVMKVTEFFDPAEPEAGTKGDSAKGEPAAVAERKDARELLASYVSTVPDANITIEAIRAAVPRRGTLEGSEVQPFDSSVKYSEVRLPDGTLYRLGAPEYLLSEKALARNQTLIDQRAMEGKRVLALSEGSGQKAQPLLFIALENEIREHAQETFQRFTEEGVRVVVISGDNPLTVSKVAGKAGIPNADRYVDAASLDTDQKIRDAVDRYAVFGRVKPEQKKALVDAFRSKGLKVAMTGDGVNDIIAMKAADCSVAMGSGSDAARQAAQVVLLDSDFSHMHDIVLEGRRDINNITRSAMLFLYKNIFSLLLAVFSIIGTFMYPLRPTQVSLISTFNIGLPAFLLALEPNEKKQHGSFIRTTLFGAMPPALTSFFSIATMVLFAQLFNISQADVSTASTYLMALVGFLILLRTAQPLNRWRIAVIVGCVLGFLVASDYFSGLFEMKSLSLKAWALCLVFALAQVTVMRWLTQLFSWIEVHTETKRQ</sequence>
<accession>A0A6L5X1A2</accession>
<evidence type="ECO:0000256" key="5">
    <source>
        <dbReference type="ARBA" id="ARBA00023136"/>
    </source>
</evidence>
<dbReference type="GO" id="GO:0016887">
    <property type="term" value="F:ATP hydrolysis activity"/>
    <property type="evidence" value="ECO:0007669"/>
    <property type="project" value="InterPro"/>
</dbReference>
<dbReference type="InterPro" id="IPR036412">
    <property type="entry name" value="HAD-like_sf"/>
</dbReference>
<feature type="transmembrane region" description="Helical" evidence="6">
    <location>
        <begin position="664"/>
        <end position="688"/>
    </location>
</feature>
<dbReference type="AlphaFoldDB" id="A0A6L5X1A2"/>
<dbReference type="EMBL" id="VULZ01000003">
    <property type="protein sequence ID" value="MSS14179.1"/>
    <property type="molecule type" value="Genomic_DNA"/>
</dbReference>
<feature type="transmembrane region" description="Helical" evidence="6">
    <location>
        <begin position="727"/>
        <end position="745"/>
    </location>
</feature>
<name>A0A6L5X1A2_9FIRM</name>
<dbReference type="SFLD" id="SFLDF00027">
    <property type="entry name" value="p-type_atpase"/>
    <property type="match status" value="1"/>
</dbReference>
<dbReference type="InterPro" id="IPR044492">
    <property type="entry name" value="P_typ_ATPase_HD_dom"/>
</dbReference>
<dbReference type="InterPro" id="IPR023298">
    <property type="entry name" value="ATPase_P-typ_TM_dom_sf"/>
</dbReference>
<dbReference type="InterPro" id="IPR023299">
    <property type="entry name" value="ATPase_P-typ_cyto_dom_N"/>
</dbReference>
<dbReference type="Gene3D" id="3.40.50.1000">
    <property type="entry name" value="HAD superfamily/HAD-like"/>
    <property type="match status" value="1"/>
</dbReference>
<comment type="caution">
    <text evidence="8">The sequence shown here is derived from an EMBL/GenBank/DDBJ whole genome shotgun (WGS) entry which is preliminary data.</text>
</comment>
<dbReference type="SUPFAM" id="SSF81665">
    <property type="entry name" value="Calcium ATPase, transmembrane domain M"/>
    <property type="match status" value="1"/>
</dbReference>
<gene>
    <name evidence="8" type="ORF">FYJ35_03830</name>
</gene>
<dbReference type="Gene3D" id="2.70.150.10">
    <property type="entry name" value="Calcium-transporting ATPase, cytoplasmic transduction domain A"/>
    <property type="match status" value="1"/>
</dbReference>
<dbReference type="InterPro" id="IPR059000">
    <property type="entry name" value="ATPase_P-type_domA"/>
</dbReference>
<feature type="domain" description="P-type ATPase A" evidence="7">
    <location>
        <begin position="103"/>
        <end position="196"/>
    </location>
</feature>
<dbReference type="PROSITE" id="PS00154">
    <property type="entry name" value="ATPASE_E1_E2"/>
    <property type="match status" value="1"/>
</dbReference>
<dbReference type="Pfam" id="PF00122">
    <property type="entry name" value="E1-E2_ATPase"/>
    <property type="match status" value="1"/>
</dbReference>
<keyword evidence="3" id="KW-1278">Translocase</keyword>
<dbReference type="PRINTS" id="PR00120">
    <property type="entry name" value="HATPASE"/>
</dbReference>
<evidence type="ECO:0000256" key="1">
    <source>
        <dbReference type="ARBA" id="ARBA00004141"/>
    </source>
</evidence>
<dbReference type="Gene3D" id="3.40.1110.10">
    <property type="entry name" value="Calcium-transporting ATPase, cytoplasmic domain N"/>
    <property type="match status" value="1"/>
</dbReference>
<organism evidence="8 9">
    <name type="scientific">Porcincola intestinalis</name>
    <dbReference type="NCBI Taxonomy" id="2606632"/>
    <lineage>
        <taxon>Bacteria</taxon>
        <taxon>Bacillati</taxon>
        <taxon>Bacillota</taxon>
        <taxon>Clostridia</taxon>
        <taxon>Lachnospirales</taxon>
        <taxon>Lachnospiraceae</taxon>
        <taxon>Porcincola</taxon>
    </lineage>
</organism>
<dbReference type="GO" id="GO:0016020">
    <property type="term" value="C:membrane"/>
    <property type="evidence" value="ECO:0007669"/>
    <property type="project" value="UniProtKB-SubCell"/>
</dbReference>
<feature type="transmembrane region" description="Helical" evidence="6">
    <location>
        <begin position="259"/>
        <end position="277"/>
    </location>
</feature>
<feature type="transmembrane region" description="Helical" evidence="6">
    <location>
        <begin position="757"/>
        <end position="775"/>
    </location>
</feature>
<feature type="transmembrane region" description="Helical" evidence="6">
    <location>
        <begin position="694"/>
        <end position="715"/>
    </location>
</feature>
<dbReference type="RefSeq" id="WP_154523462.1">
    <property type="nucleotide sequence ID" value="NZ_VULZ01000003.1"/>
</dbReference>
<dbReference type="InterPro" id="IPR008250">
    <property type="entry name" value="ATPase_P-typ_transduc_dom_A_sf"/>
</dbReference>
<comment type="subcellular location">
    <subcellularLocation>
        <location evidence="1">Membrane</location>
        <topology evidence="1">Multi-pass membrane protein</topology>
    </subcellularLocation>
</comment>
<feature type="transmembrane region" description="Helical" evidence="6">
    <location>
        <begin position="211"/>
        <end position="231"/>
    </location>
</feature>
<proteinExistence type="predicted"/>
<dbReference type="InterPro" id="IPR018303">
    <property type="entry name" value="ATPase_P-typ_P_site"/>
</dbReference>
<evidence type="ECO:0000313" key="8">
    <source>
        <dbReference type="EMBL" id="MSS14179.1"/>
    </source>
</evidence>
<dbReference type="Gene3D" id="1.20.1110.10">
    <property type="entry name" value="Calcium-transporting ATPase, transmembrane domain"/>
    <property type="match status" value="1"/>
</dbReference>
<dbReference type="SFLD" id="SFLDS00003">
    <property type="entry name" value="Haloacid_Dehalogenase"/>
    <property type="match status" value="1"/>
</dbReference>
<evidence type="ECO:0000256" key="4">
    <source>
        <dbReference type="ARBA" id="ARBA00022989"/>
    </source>
</evidence>
<feature type="transmembrane region" description="Helical" evidence="6">
    <location>
        <begin position="634"/>
        <end position="652"/>
    </location>
</feature>
<dbReference type="PANTHER" id="PTHR42861">
    <property type="entry name" value="CALCIUM-TRANSPORTING ATPASE"/>
    <property type="match status" value="1"/>
</dbReference>
<dbReference type="SUPFAM" id="SSF81653">
    <property type="entry name" value="Calcium ATPase, transduction domain A"/>
    <property type="match status" value="1"/>
</dbReference>
<dbReference type="SFLD" id="SFLDG00002">
    <property type="entry name" value="C1.7:_P-type_atpase_like"/>
    <property type="match status" value="1"/>
</dbReference>